<dbReference type="AlphaFoldDB" id="A0A6G3MDT9"/>
<dbReference type="Gene3D" id="1.25.10.10">
    <property type="entry name" value="Leucine-rich Repeat Variant"/>
    <property type="match status" value="1"/>
</dbReference>
<evidence type="ECO:0000313" key="1">
    <source>
        <dbReference type="EMBL" id="NDJ92116.1"/>
    </source>
</evidence>
<dbReference type="InterPro" id="IPR016024">
    <property type="entry name" value="ARM-type_fold"/>
</dbReference>
<name>A0A6G3MDT9_HENSL</name>
<proteinExistence type="predicted"/>
<accession>A0A6G3MDT9</accession>
<dbReference type="EMBL" id="GHBP01000070">
    <property type="protein sequence ID" value="NDJ92116.1"/>
    <property type="molecule type" value="Transcribed_RNA"/>
</dbReference>
<protein>
    <submittedName>
        <fullName evidence="1">Transportin-1 (Trinotate prediction)</fullName>
    </submittedName>
</protein>
<dbReference type="InterPro" id="IPR011989">
    <property type="entry name" value="ARM-like"/>
</dbReference>
<dbReference type="SUPFAM" id="SSF48371">
    <property type="entry name" value="ARM repeat"/>
    <property type="match status" value="1"/>
</dbReference>
<reference evidence="1" key="1">
    <citation type="submission" date="2018-11" db="EMBL/GenBank/DDBJ databases">
        <title>Henneguya salminicola genome and transcriptome.</title>
        <authorList>
            <person name="Yahalomi D."/>
            <person name="Atkinson S.D."/>
            <person name="Neuhof M."/>
            <person name="Chang E.S."/>
            <person name="Philippe H."/>
            <person name="Cartwright P."/>
            <person name="Bartholomew J.L."/>
            <person name="Huchon D."/>
        </authorList>
    </citation>
    <scope>NUCLEOTIDE SEQUENCE</scope>
    <source>
        <strain evidence="1">Hz1</strain>
        <tissue evidence="1">Whole</tissue>
    </source>
</reference>
<sequence length="402" mass="45720">MLDSNKLTQGSAISCFLNLSESCGNKLSQYTDIICQKILVCMSVYKSNVLKQLYDSLGPFAKYLPGFSTNNIFTTQILPIMIYRIAVEKREFTICDLALIDSISYLSFFFKERFLPFTENLICFCVSTIEQGINQIIASEQDPSIDGPDTDYIAACLDLLASLVEHVGFPIKQLLIKYNVSNVLGRSCMCSEKDIRISVFLVIGLVAQLFIDVLQPNIDTFITLLLDFKESDSVDVISNSFWAIKYFIQKLGPESSKYIPYFMDHVFLLLSSLQLNKQTLENLVCNFSYFTKYCPTQMRAYLPNTVHFWCSCLKGLRDSTIKNEVCINLCCLLSEDPATFVNHSNLIFEGFASFRQVDDSVKSNFSQLMTKLSNQIEQNDWQKITSQMSVVLKNKLNILYGL</sequence>
<organism evidence="1">
    <name type="scientific">Henneguya salminicola</name>
    <name type="common">Myxosporean</name>
    <dbReference type="NCBI Taxonomy" id="69463"/>
    <lineage>
        <taxon>Eukaryota</taxon>
        <taxon>Metazoa</taxon>
        <taxon>Cnidaria</taxon>
        <taxon>Myxozoa</taxon>
        <taxon>Myxosporea</taxon>
        <taxon>Bivalvulida</taxon>
        <taxon>Platysporina</taxon>
        <taxon>Myxobolidae</taxon>
        <taxon>Henneguya</taxon>
    </lineage>
</organism>